<sequence length="124" mass="13449">DDGELTEDGTLHISEGSTGLHYGQADFEGLKAYRTKDGSINLFRPDQNAKRMQRSCARLLMPAFPEDKFIAAVKQVVAANADYVPPYGTGGTLYLRPLMIGVGGNIGVHPAQEYIFTIFAMPVG</sequence>
<comment type="similarity">
    <text evidence="2">Belongs to the class-IV pyridoxal-phosphate-dependent aminotransferase family.</text>
</comment>
<dbReference type="InterPro" id="IPR036038">
    <property type="entry name" value="Aminotransferase-like"/>
</dbReference>
<evidence type="ECO:0000313" key="6">
    <source>
        <dbReference type="EMBL" id="MSE22523.1"/>
    </source>
</evidence>
<feature type="non-terminal residue" evidence="6">
    <location>
        <position position="1"/>
    </location>
</feature>
<dbReference type="GO" id="GO:0009081">
    <property type="term" value="P:branched-chain amino acid metabolic process"/>
    <property type="evidence" value="ECO:0007669"/>
    <property type="project" value="InterPro"/>
</dbReference>
<dbReference type="AlphaFoldDB" id="A0A844EPW3"/>
<gene>
    <name evidence="6" type="ORF">GKC44_15085</name>
</gene>
<dbReference type="Gene3D" id="3.30.470.10">
    <property type="match status" value="1"/>
</dbReference>
<evidence type="ECO:0000256" key="2">
    <source>
        <dbReference type="ARBA" id="ARBA00009320"/>
    </source>
</evidence>
<dbReference type="InterPro" id="IPR043131">
    <property type="entry name" value="BCAT-like_N"/>
</dbReference>
<reference evidence="6 7" key="1">
    <citation type="submission" date="2019-11" db="EMBL/GenBank/DDBJ databases">
        <title>Draft Genome Sequence of Plant Growth-Promoting Rhizosphere-Associated Bacteria.</title>
        <authorList>
            <person name="Vasilyev I.Y."/>
            <person name="Radchenko V."/>
            <person name="Ilnitskaya E.V."/>
        </authorList>
    </citation>
    <scope>NUCLEOTIDE SEQUENCE [LARGE SCALE GENOMIC DNA]</scope>
    <source>
        <strain evidence="6 7">VRA_07sq_f</strain>
    </source>
</reference>
<evidence type="ECO:0000256" key="1">
    <source>
        <dbReference type="ARBA" id="ARBA00001933"/>
    </source>
</evidence>
<evidence type="ECO:0000256" key="4">
    <source>
        <dbReference type="ARBA" id="ARBA00022679"/>
    </source>
</evidence>
<evidence type="ECO:0000256" key="3">
    <source>
        <dbReference type="ARBA" id="ARBA00022576"/>
    </source>
</evidence>
<dbReference type="Pfam" id="PF01063">
    <property type="entry name" value="Aminotran_4"/>
    <property type="match status" value="1"/>
</dbReference>
<dbReference type="InterPro" id="IPR005786">
    <property type="entry name" value="B_amino_transII"/>
</dbReference>
<evidence type="ECO:0000256" key="5">
    <source>
        <dbReference type="ARBA" id="ARBA00022898"/>
    </source>
</evidence>
<name>A0A844EPW3_9LACO</name>
<organism evidence="6 7">
    <name type="scientific">Lentilactobacillus parabuchneri</name>
    <dbReference type="NCBI Taxonomy" id="152331"/>
    <lineage>
        <taxon>Bacteria</taxon>
        <taxon>Bacillati</taxon>
        <taxon>Bacillota</taxon>
        <taxon>Bacilli</taxon>
        <taxon>Lactobacillales</taxon>
        <taxon>Lactobacillaceae</taxon>
        <taxon>Lentilactobacillus</taxon>
    </lineage>
</organism>
<comment type="cofactor">
    <cofactor evidence="1">
        <name>pyridoxal 5'-phosphate</name>
        <dbReference type="ChEBI" id="CHEBI:597326"/>
    </cofactor>
</comment>
<dbReference type="PANTHER" id="PTHR42825">
    <property type="entry name" value="AMINO ACID AMINOTRANSFERASE"/>
    <property type="match status" value="1"/>
</dbReference>
<keyword evidence="4 6" id="KW-0808">Transferase</keyword>
<dbReference type="FunFam" id="3.30.470.10:FF:000004">
    <property type="entry name" value="Branched-chain-amino-acid aminotransferase"/>
    <property type="match status" value="1"/>
</dbReference>
<feature type="non-terminal residue" evidence="6">
    <location>
        <position position="124"/>
    </location>
</feature>
<dbReference type="Proteomes" id="UP000491237">
    <property type="component" value="Unassembled WGS sequence"/>
</dbReference>
<proteinExistence type="inferred from homology"/>
<evidence type="ECO:0000313" key="7">
    <source>
        <dbReference type="Proteomes" id="UP000491237"/>
    </source>
</evidence>
<comment type="caution">
    <text evidence="6">The sequence shown here is derived from an EMBL/GenBank/DDBJ whole genome shotgun (WGS) entry which is preliminary data.</text>
</comment>
<dbReference type="PANTHER" id="PTHR42825:SF2">
    <property type="entry name" value="BRANCHED-CHAIN-AMINO-ACID AMINOTRANSFERASE 3, CHLOROPLASTIC-RELATED"/>
    <property type="match status" value="1"/>
</dbReference>
<dbReference type="SUPFAM" id="SSF56752">
    <property type="entry name" value="D-aminoacid aminotransferase-like PLP-dependent enzymes"/>
    <property type="match status" value="1"/>
</dbReference>
<accession>A0A844EPW3</accession>
<dbReference type="EMBL" id="WKKY01001207">
    <property type="protein sequence ID" value="MSE22523.1"/>
    <property type="molecule type" value="Genomic_DNA"/>
</dbReference>
<dbReference type="GO" id="GO:0004084">
    <property type="term" value="F:branched-chain-amino-acid transaminase activity"/>
    <property type="evidence" value="ECO:0007669"/>
    <property type="project" value="InterPro"/>
</dbReference>
<keyword evidence="5" id="KW-0663">Pyridoxal phosphate</keyword>
<protein>
    <submittedName>
        <fullName evidence="6">Branched chain amino acid aminotransferase</fullName>
    </submittedName>
</protein>
<keyword evidence="3 6" id="KW-0032">Aminotransferase</keyword>
<dbReference type="InterPro" id="IPR001544">
    <property type="entry name" value="Aminotrans_IV"/>
</dbReference>